<feature type="non-terminal residue" evidence="2">
    <location>
        <position position="72"/>
    </location>
</feature>
<sequence>EQYNPEGNLPNNEGNAPNFDTGLVSGQQNGPAFGQGNTDAQNFGNEGSGPFFSGQQDGPAFGQNEGSDTQFV</sequence>
<feature type="compositionally biased region" description="Polar residues" evidence="1">
    <location>
        <begin position="24"/>
        <end position="45"/>
    </location>
</feature>
<reference evidence="2" key="2">
    <citation type="submission" date="2013-05" db="EMBL/GenBank/DDBJ databases">
        <authorList>
            <person name="Carter J.-M."/>
            <person name="Baker S.C."/>
            <person name="Pink R."/>
            <person name="Carter D.R.F."/>
            <person name="Collins A."/>
            <person name="Tomlin J."/>
            <person name="Gibbs M."/>
            <person name="Breuker C.J."/>
        </authorList>
    </citation>
    <scope>NUCLEOTIDE SEQUENCE</scope>
    <source>
        <tissue evidence="2">Ovary</tissue>
    </source>
</reference>
<organism evidence="2">
    <name type="scientific">Pararge aegeria</name>
    <name type="common">speckled wood butterfly</name>
    <dbReference type="NCBI Taxonomy" id="116150"/>
    <lineage>
        <taxon>Eukaryota</taxon>
        <taxon>Metazoa</taxon>
        <taxon>Ecdysozoa</taxon>
        <taxon>Arthropoda</taxon>
        <taxon>Hexapoda</taxon>
        <taxon>Insecta</taxon>
        <taxon>Pterygota</taxon>
        <taxon>Neoptera</taxon>
        <taxon>Endopterygota</taxon>
        <taxon>Lepidoptera</taxon>
        <taxon>Glossata</taxon>
        <taxon>Ditrysia</taxon>
        <taxon>Papilionoidea</taxon>
        <taxon>Nymphalidae</taxon>
        <taxon>Satyrinae</taxon>
        <taxon>Satyrini</taxon>
        <taxon>Parargina</taxon>
        <taxon>Pararge</taxon>
    </lineage>
</organism>
<dbReference type="EMBL" id="GAIX01011321">
    <property type="protein sequence ID" value="JAA81239.1"/>
    <property type="molecule type" value="Transcribed_RNA"/>
</dbReference>
<dbReference type="AlphaFoldDB" id="S4NW54"/>
<accession>S4NW54</accession>
<evidence type="ECO:0000256" key="1">
    <source>
        <dbReference type="SAM" id="MobiDB-lite"/>
    </source>
</evidence>
<feature type="compositionally biased region" description="Low complexity" evidence="1">
    <location>
        <begin position="1"/>
        <end position="18"/>
    </location>
</feature>
<evidence type="ECO:0000313" key="2">
    <source>
        <dbReference type="EMBL" id="JAA81239.1"/>
    </source>
</evidence>
<feature type="region of interest" description="Disordered" evidence="1">
    <location>
        <begin position="1"/>
        <end position="72"/>
    </location>
</feature>
<feature type="non-terminal residue" evidence="2">
    <location>
        <position position="1"/>
    </location>
</feature>
<protein>
    <submittedName>
        <fullName evidence="2">Uncharacterized protein</fullName>
    </submittedName>
</protein>
<reference evidence="2" key="1">
    <citation type="journal article" date="2013" name="BMC Genomics">
        <title>Unscrambling butterfly oogenesis.</title>
        <authorList>
            <person name="Carter J.M."/>
            <person name="Baker S.C."/>
            <person name="Pink R."/>
            <person name="Carter D.R."/>
            <person name="Collins A."/>
            <person name="Tomlin J."/>
            <person name="Gibbs M."/>
            <person name="Breuker C.J."/>
        </authorList>
    </citation>
    <scope>NUCLEOTIDE SEQUENCE</scope>
    <source>
        <tissue evidence="2">Ovary</tissue>
    </source>
</reference>
<proteinExistence type="predicted"/>
<name>S4NW54_9NEOP</name>